<dbReference type="PANTHER" id="PTHR30203">
    <property type="entry name" value="OUTER MEMBRANE CATION EFFLUX PROTEIN"/>
    <property type="match status" value="1"/>
</dbReference>
<evidence type="ECO:0008006" key="5">
    <source>
        <dbReference type="Google" id="ProtNLM"/>
    </source>
</evidence>
<evidence type="ECO:0000256" key="2">
    <source>
        <dbReference type="SAM" id="SignalP"/>
    </source>
</evidence>
<dbReference type="Gene3D" id="1.20.1600.10">
    <property type="entry name" value="Outer membrane efflux proteins (OEP)"/>
    <property type="match status" value="1"/>
</dbReference>
<dbReference type="PROSITE" id="PS51257">
    <property type="entry name" value="PROKAR_LIPOPROTEIN"/>
    <property type="match status" value="1"/>
</dbReference>
<sequence length="415" mass="47730">MLSKLIKIVFLLTVFTSCFSAFAQNNTLEYYQDQALKNSPLLKDYQNQVAATKLDSLGIKARYKPQFGLNSSGVFAPVIRGYGYEGSITNIQTFSGVVGVNQSLDSKRYIKAQLKTLRIAADSIDNTRKISEQDLKKSVIGQYITAYGSLQQLEFNQQVNTLLSKEEKILKKLTQQNVYRQSDYLTFLVTLQQQNLQLSQSRIQFQNDFATLNYLSGIEDTTSVKLQNPQIQVDYVPQISNSIFFKQYGLDSLRLVNSRKIIDFTYRPRANVFADGGYNTGFIAPWLHNFGTSAGFTLTLPIYDGGQRKLQYKKLNLEEETRRNYRAFFIRQYNQQIAQLQQQITGNESLIKQITDQLKYSERLITVDFELMQTGDLRVADLVLAINNYLSAKYLLTQTNISRLQLINQFNYWNR</sequence>
<evidence type="ECO:0000313" key="3">
    <source>
        <dbReference type="EMBL" id="MVN21419.1"/>
    </source>
</evidence>
<keyword evidence="4" id="KW-1185">Reference proteome</keyword>
<proteinExistence type="predicted"/>
<dbReference type="InterPro" id="IPR010131">
    <property type="entry name" value="MdtP/NodT-like"/>
</dbReference>
<dbReference type="PANTHER" id="PTHR30203:SF30">
    <property type="entry name" value="OUTER MEMBRANE PROTEIN-RELATED"/>
    <property type="match status" value="1"/>
</dbReference>
<protein>
    <recommendedName>
        <fullName evidence="5">TolC family protein</fullName>
    </recommendedName>
</protein>
<gene>
    <name evidence="3" type="ORF">GO621_07705</name>
</gene>
<accession>A0A7K1SVQ1</accession>
<dbReference type="AlphaFoldDB" id="A0A7K1SVQ1"/>
<evidence type="ECO:0000313" key="4">
    <source>
        <dbReference type="Proteomes" id="UP000462014"/>
    </source>
</evidence>
<evidence type="ECO:0000256" key="1">
    <source>
        <dbReference type="SAM" id="Coils"/>
    </source>
</evidence>
<dbReference type="SUPFAM" id="SSF56954">
    <property type="entry name" value="Outer membrane efflux proteins (OEP)"/>
    <property type="match status" value="1"/>
</dbReference>
<feature type="coiled-coil region" evidence="1">
    <location>
        <begin position="330"/>
        <end position="357"/>
    </location>
</feature>
<keyword evidence="2" id="KW-0732">Signal</keyword>
<reference evidence="3 4" key="1">
    <citation type="submission" date="2019-12" db="EMBL/GenBank/DDBJ databases">
        <title>Mucilaginibacter sp. HMF7410 genome sequencing and assembly.</title>
        <authorList>
            <person name="Kang H."/>
            <person name="Cha I."/>
            <person name="Kim H."/>
            <person name="Joh K."/>
        </authorList>
    </citation>
    <scope>NUCLEOTIDE SEQUENCE [LARGE SCALE GENOMIC DNA]</scope>
    <source>
        <strain evidence="3 4">HMF7410</strain>
    </source>
</reference>
<name>A0A7K1SVQ1_9SPHI</name>
<comment type="caution">
    <text evidence="3">The sequence shown here is derived from an EMBL/GenBank/DDBJ whole genome shotgun (WGS) entry which is preliminary data.</text>
</comment>
<dbReference type="EMBL" id="WPIK01000006">
    <property type="protein sequence ID" value="MVN21419.1"/>
    <property type="molecule type" value="Genomic_DNA"/>
</dbReference>
<keyword evidence="1" id="KW-0175">Coiled coil</keyword>
<feature type="signal peptide" evidence="2">
    <location>
        <begin position="1"/>
        <end position="23"/>
    </location>
</feature>
<feature type="chain" id="PRO_5029442010" description="TolC family protein" evidence="2">
    <location>
        <begin position="24"/>
        <end position="415"/>
    </location>
</feature>
<dbReference type="RefSeq" id="WP_157565740.1">
    <property type="nucleotide sequence ID" value="NZ_WPIK01000006.1"/>
</dbReference>
<dbReference type="Proteomes" id="UP000462014">
    <property type="component" value="Unassembled WGS sequence"/>
</dbReference>
<dbReference type="GO" id="GO:0015562">
    <property type="term" value="F:efflux transmembrane transporter activity"/>
    <property type="evidence" value="ECO:0007669"/>
    <property type="project" value="InterPro"/>
</dbReference>
<organism evidence="3 4">
    <name type="scientific">Mucilaginibacter arboris</name>
    <dbReference type="NCBI Taxonomy" id="2682090"/>
    <lineage>
        <taxon>Bacteria</taxon>
        <taxon>Pseudomonadati</taxon>
        <taxon>Bacteroidota</taxon>
        <taxon>Sphingobacteriia</taxon>
        <taxon>Sphingobacteriales</taxon>
        <taxon>Sphingobacteriaceae</taxon>
        <taxon>Mucilaginibacter</taxon>
    </lineage>
</organism>